<keyword evidence="3 5" id="KW-1133">Transmembrane helix</keyword>
<evidence type="ECO:0000313" key="7">
    <source>
        <dbReference type="EMBL" id="RLN68269.1"/>
    </source>
</evidence>
<feature type="transmembrane region" description="Helical" evidence="5">
    <location>
        <begin position="108"/>
        <end position="126"/>
    </location>
</feature>
<gene>
    <name evidence="7" type="ORF">BBJ29_000854</name>
    <name evidence="8" type="ORF">BBP00_00000570</name>
</gene>
<evidence type="ECO:0000256" key="5">
    <source>
        <dbReference type="SAM" id="Phobius"/>
    </source>
</evidence>
<feature type="transmembrane region" description="Helical" evidence="5">
    <location>
        <begin position="54"/>
        <end position="76"/>
    </location>
</feature>
<reference evidence="9 10" key="1">
    <citation type="submission" date="2018-07" db="EMBL/GenBank/DDBJ databases">
        <title>Genome sequencing of oomycete isolates from Chile give support for New Zealand origin for Phytophthora kernoviae and make available the first Nothophytophthora sp. genome.</title>
        <authorList>
            <person name="Studholme D.J."/>
            <person name="Sanfuentes E."/>
            <person name="Panda P."/>
            <person name="Hill R."/>
            <person name="Sambles C."/>
            <person name="Grant M."/>
            <person name="Williams N.M."/>
            <person name="Mcdougal R.L."/>
        </authorList>
    </citation>
    <scope>NUCLEOTIDE SEQUENCE [LARGE SCALE GENOMIC DNA]</scope>
    <source>
        <strain evidence="8">Chile6</strain>
        <strain evidence="7">Chile7</strain>
    </source>
</reference>
<dbReference type="PANTHER" id="PTHR21324">
    <property type="entry name" value="FASTING-INDUCIBLE INTEGRAL MEMBRANE PROTEIN TM6P1-RELATED"/>
    <property type="match status" value="1"/>
</dbReference>
<name>A0A3F2S485_9STRA</name>
<evidence type="ECO:0000259" key="6">
    <source>
        <dbReference type="Pfam" id="PF10277"/>
    </source>
</evidence>
<keyword evidence="4 5" id="KW-0472">Membrane</keyword>
<evidence type="ECO:0000256" key="3">
    <source>
        <dbReference type="ARBA" id="ARBA00022989"/>
    </source>
</evidence>
<feature type="domain" description="CWH43-like N-terminal" evidence="6">
    <location>
        <begin position="12"/>
        <end position="218"/>
    </location>
</feature>
<dbReference type="InterPro" id="IPR050911">
    <property type="entry name" value="DRAM/TMEM150_Autophagy_Mod"/>
</dbReference>
<dbReference type="GO" id="GO:0012505">
    <property type="term" value="C:endomembrane system"/>
    <property type="evidence" value="ECO:0007669"/>
    <property type="project" value="UniProtKB-SubCell"/>
</dbReference>
<sequence length="304" mass="34049">MQVSPYTIGARFAPVVATVVGIVTLVTCVTIAKVNDVYLGGLDWPYFSDTGRDSPGYSVFCAGLSIVAVSLVLTWLTNYQFQRELIEKESHENTDNMYTSTIRKYSEAVRVLGVLSTVGLPVLAFFSTTSYPDVHQYAAYWFFVLEAFALLLNTIASFKLTRLTEASDNPYFSTESEAQPQATNLFNPWKVAKASTKRTFYIQLVFTTLFLIAFLLYIPIGLAIVADFQRLTVEDCLKLNLGEEYCTVTMRLNDTETELWNYSNDIAVNQLRSASQLTCILTLVGYSLSFLSQDKGSLQDDTLR</sequence>
<evidence type="ECO:0000313" key="9">
    <source>
        <dbReference type="Proteomes" id="UP000277300"/>
    </source>
</evidence>
<feature type="transmembrane region" description="Helical" evidence="5">
    <location>
        <begin position="138"/>
        <end position="158"/>
    </location>
</feature>
<evidence type="ECO:0000313" key="8">
    <source>
        <dbReference type="EMBL" id="RLN69159.1"/>
    </source>
</evidence>
<accession>A0A3F2S485</accession>
<feature type="transmembrane region" description="Helical" evidence="5">
    <location>
        <begin position="200"/>
        <end position="226"/>
    </location>
</feature>
<keyword evidence="2 5" id="KW-0812">Transmembrane</keyword>
<comment type="subcellular location">
    <subcellularLocation>
        <location evidence="1">Endomembrane system</location>
        <topology evidence="1">Multi-pass membrane protein</topology>
    </subcellularLocation>
</comment>
<evidence type="ECO:0000256" key="2">
    <source>
        <dbReference type="ARBA" id="ARBA00022692"/>
    </source>
</evidence>
<dbReference type="InterPro" id="IPR019402">
    <property type="entry name" value="CWH43_N"/>
</dbReference>
<dbReference type="Proteomes" id="UP000284657">
    <property type="component" value="Unassembled WGS sequence"/>
</dbReference>
<organism evidence="8 9">
    <name type="scientific">Phytophthora kernoviae</name>
    <dbReference type="NCBI Taxonomy" id="325452"/>
    <lineage>
        <taxon>Eukaryota</taxon>
        <taxon>Sar</taxon>
        <taxon>Stramenopiles</taxon>
        <taxon>Oomycota</taxon>
        <taxon>Peronosporomycetes</taxon>
        <taxon>Peronosporales</taxon>
        <taxon>Peronosporaceae</taxon>
        <taxon>Phytophthora</taxon>
    </lineage>
</organism>
<dbReference type="AlphaFoldDB" id="A0A3F2S485"/>
<dbReference type="EMBL" id="MBDO02000007">
    <property type="protein sequence ID" value="RLN69159.1"/>
    <property type="molecule type" value="Genomic_DNA"/>
</dbReference>
<feature type="transmembrane region" description="Helical" evidence="5">
    <location>
        <begin position="12"/>
        <end position="34"/>
    </location>
</feature>
<evidence type="ECO:0000256" key="4">
    <source>
        <dbReference type="ARBA" id="ARBA00023136"/>
    </source>
</evidence>
<dbReference type="EMBL" id="MBAD02000408">
    <property type="protein sequence ID" value="RLN68269.1"/>
    <property type="molecule type" value="Genomic_DNA"/>
</dbReference>
<dbReference type="PANTHER" id="PTHR21324:SF2">
    <property type="entry name" value="EG:22E5.9 PROTEIN"/>
    <property type="match status" value="1"/>
</dbReference>
<dbReference type="OrthoDB" id="191706at2759"/>
<evidence type="ECO:0000256" key="1">
    <source>
        <dbReference type="ARBA" id="ARBA00004127"/>
    </source>
</evidence>
<comment type="caution">
    <text evidence="8">The sequence shown here is derived from an EMBL/GenBank/DDBJ whole genome shotgun (WGS) entry which is preliminary data.</text>
</comment>
<protein>
    <recommendedName>
        <fullName evidence="6">CWH43-like N-terminal domain-containing protein</fullName>
    </recommendedName>
</protein>
<dbReference type="Proteomes" id="UP000277300">
    <property type="component" value="Unassembled WGS sequence"/>
</dbReference>
<evidence type="ECO:0000313" key="10">
    <source>
        <dbReference type="Proteomes" id="UP000284657"/>
    </source>
</evidence>
<dbReference type="Pfam" id="PF10277">
    <property type="entry name" value="Frag1"/>
    <property type="match status" value="1"/>
</dbReference>
<proteinExistence type="predicted"/>